<keyword evidence="5 7" id="KW-0057">Aromatic amino acid biosynthesis</keyword>
<dbReference type="CDD" id="cd01556">
    <property type="entry name" value="EPSP_synthase"/>
    <property type="match status" value="1"/>
</dbReference>
<feature type="binding site" evidence="7">
    <location>
        <position position="25"/>
    </location>
    <ligand>
        <name>3-phosphoshikimate</name>
        <dbReference type="ChEBI" id="CHEBI:145989"/>
    </ligand>
</feature>
<gene>
    <name evidence="7" type="primary">aroA</name>
    <name evidence="10" type="ORF">BA92_05425</name>
    <name evidence="9" type="ORF">IE90_11465</name>
</gene>
<keyword evidence="12" id="KW-1185">Reference proteome</keyword>
<dbReference type="AlphaFoldDB" id="A0A0C3MH94"/>
<feature type="binding site" evidence="7">
    <location>
        <position position="163"/>
    </location>
    <ligand>
        <name>3-phosphoshikimate</name>
        <dbReference type="ChEBI" id="CHEBI:145989"/>
    </ligand>
</feature>
<evidence type="ECO:0000256" key="6">
    <source>
        <dbReference type="ARBA" id="ARBA00044633"/>
    </source>
</evidence>
<reference evidence="9 11" key="2">
    <citation type="submission" date="2014-07" db="EMBL/GenBank/DDBJ databases">
        <title>Porphyromonadaceae bacterium OUH 334697 = ATCC BAA-2682 = DSM 28341 draft genome.</title>
        <authorList>
            <person name="Sydenham T.V."/>
            <person name="Hasman H."/>
            <person name="Justesen U.S."/>
        </authorList>
    </citation>
    <scope>NUCLEOTIDE SEQUENCE [LARGE SCALE GENOMIC DNA]</scope>
    <source>
        <strain evidence="9 11">OUH 334697</strain>
    </source>
</reference>
<comment type="pathway">
    <text evidence="1 7">Metabolic intermediate biosynthesis; chorismate biosynthesis; chorismate from D-erythrose 4-phosphate and phosphoenolpyruvate: step 6/7.</text>
</comment>
<dbReference type="OrthoDB" id="9809920at2"/>
<dbReference type="UniPathway" id="UPA00053">
    <property type="reaction ID" value="UER00089"/>
</dbReference>
<dbReference type="InterPro" id="IPR001986">
    <property type="entry name" value="Enolpyruvate_Tfrase_dom"/>
</dbReference>
<dbReference type="GO" id="GO:0003866">
    <property type="term" value="F:3-phosphoshikimate 1-carboxyvinyltransferase activity"/>
    <property type="evidence" value="ECO:0007669"/>
    <property type="project" value="UniProtKB-UniRule"/>
</dbReference>
<evidence type="ECO:0000256" key="2">
    <source>
        <dbReference type="ARBA" id="ARBA00009948"/>
    </source>
</evidence>
<comment type="similarity">
    <text evidence="2 7">Belongs to the EPSP synthase family.</text>
</comment>
<dbReference type="PIRSF" id="PIRSF000505">
    <property type="entry name" value="EPSPS"/>
    <property type="match status" value="1"/>
</dbReference>
<evidence type="ECO:0000313" key="9">
    <source>
        <dbReference type="EMBL" id="KIO43724.1"/>
    </source>
</evidence>
<dbReference type="InterPro" id="IPR013792">
    <property type="entry name" value="RNA3'P_cycl/enolpyr_Trfase_a/b"/>
</dbReference>
<feature type="binding site" evidence="7">
    <location>
        <position position="164"/>
    </location>
    <ligand>
        <name>3-phosphoshikimate</name>
        <dbReference type="ChEBI" id="CHEBI:145989"/>
    </ligand>
</feature>
<dbReference type="Pfam" id="PF00275">
    <property type="entry name" value="EPSP_synthase"/>
    <property type="match status" value="1"/>
</dbReference>
<dbReference type="InterPro" id="IPR006264">
    <property type="entry name" value="EPSP_synthase"/>
</dbReference>
<evidence type="ECO:0000313" key="12">
    <source>
        <dbReference type="Proteomes" id="UP000031980"/>
    </source>
</evidence>
<keyword evidence="3 7" id="KW-0028">Amino-acid biosynthesis</keyword>
<keyword evidence="4 7" id="KW-0808">Transferase</keyword>
<evidence type="ECO:0000313" key="10">
    <source>
        <dbReference type="EMBL" id="KIO45888.1"/>
    </source>
</evidence>
<keyword evidence="7" id="KW-0963">Cytoplasm</keyword>
<feature type="binding site" evidence="7">
    <location>
        <position position="189"/>
    </location>
    <ligand>
        <name>3-phosphoshikimate</name>
        <dbReference type="ChEBI" id="CHEBI:145989"/>
    </ligand>
</feature>
<dbReference type="Gene3D" id="3.65.10.10">
    <property type="entry name" value="Enolpyruvate transferase domain"/>
    <property type="match status" value="2"/>
</dbReference>
<evidence type="ECO:0000256" key="7">
    <source>
        <dbReference type="HAMAP-Rule" id="MF_00210"/>
    </source>
</evidence>
<comment type="subunit">
    <text evidence="7">Monomer.</text>
</comment>
<comment type="subcellular location">
    <subcellularLocation>
        <location evidence="7">Cytoplasm</location>
    </subcellularLocation>
</comment>
<dbReference type="NCBIfam" id="TIGR01356">
    <property type="entry name" value="aroA"/>
    <property type="match status" value="1"/>
</dbReference>
<feature type="binding site" evidence="7">
    <location>
        <position position="20"/>
    </location>
    <ligand>
        <name>phosphoenolpyruvate</name>
        <dbReference type="ChEBI" id="CHEBI:58702"/>
    </ligand>
</feature>
<comment type="caution">
    <text evidence="10">The sequence shown here is derived from an EMBL/GenBank/DDBJ whole genome shotgun (WGS) entry which is preliminary data.</text>
</comment>
<dbReference type="Proteomes" id="UP000031980">
    <property type="component" value="Unassembled WGS sequence"/>
</dbReference>
<name>A0A0C3MH94_9PORP</name>
<feature type="binding site" evidence="7">
    <location>
        <position position="119"/>
    </location>
    <ligand>
        <name>phosphoenolpyruvate</name>
        <dbReference type="ChEBI" id="CHEBI:58702"/>
    </ligand>
</feature>
<dbReference type="Proteomes" id="UP000031937">
    <property type="component" value="Unassembled WGS sequence"/>
</dbReference>
<comment type="catalytic activity">
    <reaction evidence="6">
        <text>3-phosphoshikimate + phosphoenolpyruvate = 5-O-(1-carboxyvinyl)-3-phosphoshikimate + phosphate</text>
        <dbReference type="Rhea" id="RHEA:21256"/>
        <dbReference type="ChEBI" id="CHEBI:43474"/>
        <dbReference type="ChEBI" id="CHEBI:57701"/>
        <dbReference type="ChEBI" id="CHEBI:58702"/>
        <dbReference type="ChEBI" id="CHEBI:145989"/>
        <dbReference type="EC" id="2.5.1.19"/>
    </reaction>
    <physiologicalReaction direction="left-to-right" evidence="6">
        <dbReference type="Rhea" id="RHEA:21257"/>
    </physiologicalReaction>
</comment>
<evidence type="ECO:0000259" key="8">
    <source>
        <dbReference type="Pfam" id="PF00275"/>
    </source>
</evidence>
<dbReference type="PANTHER" id="PTHR21090">
    <property type="entry name" value="AROM/DEHYDROQUINATE SYNTHASE"/>
    <property type="match status" value="1"/>
</dbReference>
<feature type="binding site" evidence="7">
    <location>
        <position position="164"/>
    </location>
    <ligand>
        <name>phosphoenolpyruvate</name>
        <dbReference type="ChEBI" id="CHEBI:58702"/>
    </ligand>
</feature>
<protein>
    <recommendedName>
        <fullName evidence="7">3-phosphoshikimate 1-carboxyvinyltransferase</fullName>
        <ecNumber evidence="7">2.5.1.19</ecNumber>
    </recommendedName>
    <alternativeName>
        <fullName evidence="7">5-enolpyruvylshikimate-3-phosphate synthase</fullName>
        <shortName evidence="7">EPSP synthase</shortName>
        <shortName evidence="7">EPSPS</shortName>
    </alternativeName>
</protein>
<dbReference type="EMBL" id="JPIU01000037">
    <property type="protein sequence ID" value="KIO45888.1"/>
    <property type="molecule type" value="Genomic_DNA"/>
</dbReference>
<reference evidence="10 12" key="1">
    <citation type="submission" date="2014-07" db="EMBL/GenBank/DDBJ databases">
        <title>Porphyromonadaceae bacterium OUH 308042 = ATCC BAA-2681 = DSM 28342 draft genome.</title>
        <authorList>
            <person name="Sydenham T.V."/>
            <person name="Hasman H."/>
            <person name="Justensen U.S."/>
        </authorList>
    </citation>
    <scope>NUCLEOTIDE SEQUENCE [LARGE SCALE GENOMIC DNA]</scope>
    <source>
        <strain evidence="10 12">OUH 308042</strain>
    </source>
</reference>
<evidence type="ECO:0000256" key="3">
    <source>
        <dbReference type="ARBA" id="ARBA00022605"/>
    </source>
</evidence>
<dbReference type="EMBL" id="JPIT01000031">
    <property type="protein sequence ID" value="KIO43724.1"/>
    <property type="molecule type" value="Genomic_DNA"/>
</dbReference>
<dbReference type="GO" id="GO:0009073">
    <property type="term" value="P:aromatic amino acid family biosynthetic process"/>
    <property type="evidence" value="ECO:0007669"/>
    <property type="project" value="UniProtKB-KW"/>
</dbReference>
<feature type="binding site" evidence="7">
    <location>
        <position position="334"/>
    </location>
    <ligand>
        <name>3-phosphoshikimate</name>
        <dbReference type="ChEBI" id="CHEBI:145989"/>
    </ligand>
</feature>
<feature type="active site" description="Proton acceptor" evidence="7">
    <location>
        <position position="307"/>
    </location>
</feature>
<dbReference type="InterPro" id="IPR036968">
    <property type="entry name" value="Enolpyruvate_Tfrase_sf"/>
</dbReference>
<evidence type="ECO:0000313" key="11">
    <source>
        <dbReference type="Proteomes" id="UP000031937"/>
    </source>
</evidence>
<sequence length="417" mass="45131">MEKLVKCIDVNGEIAVPASKSIAQRAIIAAMLAEESTYLCDVSLCDDTKRAIDVAKTWGAEVREMGADYLIIPGAGGKREGVLTLFCGESGLLTRMIVPVAALLDREVVIMGSGSVLKRPMQMLVSPLRELGVNIRTCAGGLPITLCGPLRGGECRLDGSISSQIITGFLMALPLAERDSILYVENLKSKPYIDMTLSVLEAFGIEIEREGYRCFKIRGRQAYHSCIFPVEGDWSGASCFLVAGALAGKVKITNLNINSTQADRQILEVLRQVGAEVLVEPGEKWDSVTVSHKELRPFECEATDSPDLFPALVALASGCTGTSRIRGAHRLVYKESNRIESLQEEFAKMGIRIEVDDDTMLVTGGVIKGGEVSSRNDHRVAMALATAALRSSAPVIIAEAEVVSKSYPTFWSDFLKL</sequence>
<organism evidence="10 12">
    <name type="scientific">Sanguibacteroides justesenii</name>
    <dbReference type="NCBI Taxonomy" id="1547597"/>
    <lineage>
        <taxon>Bacteria</taxon>
        <taxon>Pseudomonadati</taxon>
        <taxon>Bacteroidota</taxon>
        <taxon>Bacteroidia</taxon>
        <taxon>Bacteroidales</taxon>
        <taxon>Porphyromonadaceae</taxon>
        <taxon>Sanguibacteroides</taxon>
    </lineage>
</organism>
<dbReference type="PANTHER" id="PTHR21090:SF5">
    <property type="entry name" value="PENTAFUNCTIONAL AROM POLYPEPTIDE"/>
    <property type="match status" value="1"/>
</dbReference>
<feature type="binding site" evidence="7">
    <location>
        <position position="379"/>
    </location>
    <ligand>
        <name>phosphoenolpyruvate</name>
        <dbReference type="ChEBI" id="CHEBI:58702"/>
    </ligand>
</feature>
<dbReference type="GO" id="GO:0008652">
    <property type="term" value="P:amino acid biosynthetic process"/>
    <property type="evidence" value="ECO:0007669"/>
    <property type="project" value="UniProtKB-KW"/>
</dbReference>
<feature type="binding site" evidence="7">
    <location>
        <position position="91"/>
    </location>
    <ligand>
        <name>phosphoenolpyruvate</name>
        <dbReference type="ChEBI" id="CHEBI:58702"/>
    </ligand>
</feature>
<comment type="caution">
    <text evidence="7">Lacks conserved residue(s) required for the propagation of feature annotation.</text>
</comment>
<evidence type="ECO:0000256" key="1">
    <source>
        <dbReference type="ARBA" id="ARBA00004811"/>
    </source>
</evidence>
<comment type="function">
    <text evidence="7">Catalyzes the transfer of the enolpyruvyl moiety of phosphoenolpyruvate (PEP) to the 5-hydroxyl of shikimate-3-phosphate (S3P) to produce enolpyruvyl shikimate-3-phosphate and inorganic phosphate.</text>
</comment>
<dbReference type="GO" id="GO:0009423">
    <property type="term" value="P:chorismate biosynthetic process"/>
    <property type="evidence" value="ECO:0007669"/>
    <property type="project" value="UniProtKB-UniRule"/>
</dbReference>
<feature type="binding site" evidence="7">
    <location>
        <position position="162"/>
    </location>
    <ligand>
        <name>3-phosphoshikimate</name>
        <dbReference type="ChEBI" id="CHEBI:145989"/>
    </ligand>
</feature>
<feature type="binding site" evidence="7">
    <location>
        <position position="338"/>
    </location>
    <ligand>
        <name>phosphoenolpyruvate</name>
        <dbReference type="ChEBI" id="CHEBI:58702"/>
    </ligand>
</feature>
<feature type="binding site" evidence="7">
    <location>
        <position position="21"/>
    </location>
    <ligand>
        <name>3-phosphoshikimate</name>
        <dbReference type="ChEBI" id="CHEBI:145989"/>
    </ligand>
</feature>
<dbReference type="GO" id="GO:0005737">
    <property type="term" value="C:cytoplasm"/>
    <property type="evidence" value="ECO:0007669"/>
    <property type="project" value="UniProtKB-SubCell"/>
</dbReference>
<dbReference type="SUPFAM" id="SSF55205">
    <property type="entry name" value="EPT/RTPC-like"/>
    <property type="match status" value="1"/>
</dbReference>
<dbReference type="EC" id="2.5.1.19" evidence="7"/>
<accession>A0A0C3MH94</accession>
<evidence type="ECO:0000256" key="5">
    <source>
        <dbReference type="ARBA" id="ARBA00023141"/>
    </source>
</evidence>
<evidence type="ECO:0000256" key="4">
    <source>
        <dbReference type="ARBA" id="ARBA00022679"/>
    </source>
</evidence>
<proteinExistence type="inferred from homology"/>
<dbReference type="RefSeq" id="WP_041503911.1">
    <property type="nucleotide sequence ID" value="NZ_JPIT01000031.1"/>
</dbReference>
<feature type="binding site" evidence="7">
    <location>
        <position position="405"/>
    </location>
    <ligand>
        <name>phosphoenolpyruvate</name>
        <dbReference type="ChEBI" id="CHEBI:58702"/>
    </ligand>
</feature>
<feature type="domain" description="Enolpyruvate transferase" evidence="8">
    <location>
        <begin position="9"/>
        <end position="412"/>
    </location>
</feature>
<feature type="binding site" evidence="7">
    <location>
        <position position="307"/>
    </location>
    <ligand>
        <name>3-phosphoshikimate</name>
        <dbReference type="ChEBI" id="CHEBI:145989"/>
    </ligand>
</feature>
<dbReference type="HAMAP" id="MF_00210">
    <property type="entry name" value="EPSP_synth"/>
    <property type="match status" value="1"/>
</dbReference>
<feature type="binding site" evidence="7">
    <location>
        <position position="20"/>
    </location>
    <ligand>
        <name>3-phosphoshikimate</name>
        <dbReference type="ChEBI" id="CHEBI:145989"/>
    </ligand>
</feature>